<organism evidence="1">
    <name type="scientific">Hydatigena taeniaeformis</name>
    <name type="common">Feline tapeworm</name>
    <name type="synonym">Taenia taeniaeformis</name>
    <dbReference type="NCBI Taxonomy" id="6205"/>
    <lineage>
        <taxon>Eukaryota</taxon>
        <taxon>Metazoa</taxon>
        <taxon>Spiralia</taxon>
        <taxon>Lophotrochozoa</taxon>
        <taxon>Platyhelminthes</taxon>
        <taxon>Cestoda</taxon>
        <taxon>Eucestoda</taxon>
        <taxon>Cyclophyllidea</taxon>
        <taxon>Taeniidae</taxon>
        <taxon>Hydatigera</taxon>
    </lineage>
</organism>
<protein>
    <submittedName>
        <fullName evidence="1">Protein DPCD</fullName>
    </submittedName>
</protein>
<reference evidence="1" key="1">
    <citation type="submission" date="2017-02" db="UniProtKB">
        <authorList>
            <consortium name="WormBaseParasite"/>
        </authorList>
    </citation>
    <scope>IDENTIFICATION</scope>
</reference>
<evidence type="ECO:0000313" key="1">
    <source>
        <dbReference type="WBParaSite" id="TTAC_0000717901-mRNA-1"/>
    </source>
</evidence>
<sequence length="52" mass="5809">LDLALLSKTHANNTLVITYLKPEVYQQYEKELMKELAKTKPISGGDIPCASM</sequence>
<dbReference type="Pfam" id="PF14913">
    <property type="entry name" value="DPCD"/>
    <property type="match status" value="1"/>
</dbReference>
<dbReference type="InterPro" id="IPR026224">
    <property type="entry name" value="DPCD"/>
</dbReference>
<dbReference type="WBParaSite" id="TTAC_0000717901-mRNA-1">
    <property type="protein sequence ID" value="TTAC_0000717901-mRNA-1"/>
    <property type="gene ID" value="TTAC_0000717901"/>
</dbReference>
<proteinExistence type="predicted"/>
<name>A0A0R3X1S0_HYDTA</name>
<dbReference type="AlphaFoldDB" id="A0A0R3X1S0"/>
<accession>A0A0R3X1S0</accession>